<dbReference type="InterPro" id="IPR059217">
    <property type="entry name" value="LA3751_2-like"/>
</dbReference>
<dbReference type="Proteomes" id="UP001576776">
    <property type="component" value="Unassembled WGS sequence"/>
</dbReference>
<dbReference type="NCBIfam" id="NF047440">
    <property type="entry name" value="LA3751_2_3_fam"/>
    <property type="match status" value="1"/>
</dbReference>
<feature type="transmembrane region" description="Helical" evidence="1">
    <location>
        <begin position="320"/>
        <end position="342"/>
    </location>
</feature>
<feature type="transmembrane region" description="Helical" evidence="1">
    <location>
        <begin position="354"/>
        <end position="372"/>
    </location>
</feature>
<evidence type="ECO:0000313" key="3">
    <source>
        <dbReference type="Proteomes" id="UP001576776"/>
    </source>
</evidence>
<organism evidence="2 3">
    <name type="scientific">Floridaenema fluviatile BLCC-F154</name>
    <dbReference type="NCBI Taxonomy" id="3153640"/>
    <lineage>
        <taxon>Bacteria</taxon>
        <taxon>Bacillati</taxon>
        <taxon>Cyanobacteriota</taxon>
        <taxon>Cyanophyceae</taxon>
        <taxon>Oscillatoriophycideae</taxon>
        <taxon>Aerosakkonematales</taxon>
        <taxon>Aerosakkonemataceae</taxon>
        <taxon>Floridanema</taxon>
        <taxon>Floridanema fluviatile</taxon>
    </lineage>
</organism>
<reference evidence="2 3" key="1">
    <citation type="submission" date="2024-09" db="EMBL/GenBank/DDBJ databases">
        <title>Floridaenema gen nov. (Aerosakkonemataceae, Aerosakkonematales ord. nov., Cyanobacteria) from benthic tropical and subtropical fresh waters, with the description of four new species.</title>
        <authorList>
            <person name="Moretto J.A."/>
            <person name="Berthold D.E."/>
            <person name="Lefler F.W."/>
            <person name="Huang I.-S."/>
            <person name="Laughinghouse H. IV."/>
        </authorList>
    </citation>
    <scope>NUCLEOTIDE SEQUENCE [LARGE SCALE GENOMIC DNA]</scope>
    <source>
        <strain evidence="2 3">BLCC-F154</strain>
    </source>
</reference>
<keyword evidence="1" id="KW-0472">Membrane</keyword>
<keyword evidence="1" id="KW-1133">Transmembrane helix</keyword>
<evidence type="ECO:0000256" key="1">
    <source>
        <dbReference type="SAM" id="Phobius"/>
    </source>
</evidence>
<comment type="caution">
    <text evidence="2">The sequence shown here is derived from an EMBL/GenBank/DDBJ whole genome shotgun (WGS) entry which is preliminary data.</text>
</comment>
<sequence length="574" mass="65553">MQGNQEEKHPVDNSELGLSQPRKEVQFAYIPWIVLGAGILFSLFWQLLVPYGHFFSGDGALKALLAQQWSAGDFRFDLDLPAASWVKTLWQKGLYPFEEPFVYLVKDVYYITFPFTFPVLTAPFHALSGYRGLYFVPLVATWAIWLNFYWVCRRLKLNDLLTALGLVVLIFASPLTFYSATYWEHNLAIALSFYGMSTLLVPGKQGLSKKDAIFSGVAIGLSVWFREEIVIIVGFFCLLVYAAYFFRLRRLKHLAENKELIVISMILSVGGFFLLNLFVYHHPLGIHSIQVVKKFSLLERLQVTAGNLKIFLVGENFNQWYSLLYTFPLVLFPIIYLVGYFWKPQKLKLTLRAKIVYLLCLLFPIAVAFLVPAGGGGKQWSPRFLLVLIPLIILVTIGELRFLKRISQPVVRNLSYAGFFLLLMVSFWLNTITAPRYFVESAQRIQPAIDFLRSHPNQIVAVSHQYVAQSMMPAMEEKLFFLSKNQQSLGILGKELNQQKINEFAYVCYPYQLTELCKTLAKKPKSLLTFPEQNFTLAFSELGKYGTGKYAIYQAELTSLKSSLPEAIAPLPKL</sequence>
<name>A0ABV4YFB3_9CYAN</name>
<dbReference type="RefSeq" id="WP_413259012.1">
    <property type="nucleotide sequence ID" value="NZ_JBHFNS010000074.1"/>
</dbReference>
<feature type="transmembrane region" description="Helical" evidence="1">
    <location>
        <begin position="27"/>
        <end position="48"/>
    </location>
</feature>
<feature type="transmembrane region" description="Helical" evidence="1">
    <location>
        <begin position="163"/>
        <end position="183"/>
    </location>
</feature>
<feature type="transmembrane region" description="Helical" evidence="1">
    <location>
        <begin position="229"/>
        <end position="248"/>
    </location>
</feature>
<proteinExistence type="predicted"/>
<feature type="transmembrane region" description="Helical" evidence="1">
    <location>
        <begin position="132"/>
        <end position="151"/>
    </location>
</feature>
<keyword evidence="1" id="KW-0812">Transmembrane</keyword>
<accession>A0ABV4YFB3</accession>
<feature type="transmembrane region" description="Helical" evidence="1">
    <location>
        <begin position="384"/>
        <end position="403"/>
    </location>
</feature>
<protein>
    <submittedName>
        <fullName evidence="2">LA_3751/LA_3752 family putative glycosyltransferase</fullName>
    </submittedName>
</protein>
<gene>
    <name evidence="2" type="ORF">ACE1B6_19930</name>
</gene>
<dbReference type="EMBL" id="JBHFNS010000074">
    <property type="protein sequence ID" value="MFB2937525.1"/>
    <property type="molecule type" value="Genomic_DNA"/>
</dbReference>
<keyword evidence="3" id="KW-1185">Reference proteome</keyword>
<feature type="transmembrane region" description="Helical" evidence="1">
    <location>
        <begin position="410"/>
        <end position="429"/>
    </location>
</feature>
<feature type="transmembrane region" description="Helical" evidence="1">
    <location>
        <begin position="260"/>
        <end position="280"/>
    </location>
</feature>
<evidence type="ECO:0000313" key="2">
    <source>
        <dbReference type="EMBL" id="MFB2937525.1"/>
    </source>
</evidence>